<keyword evidence="2" id="KW-0378">Hydrolase</keyword>
<dbReference type="InterPro" id="IPR029052">
    <property type="entry name" value="Metallo-depent_PP-like"/>
</dbReference>
<keyword evidence="3" id="KW-0472">Membrane</keyword>
<dbReference type="InterPro" id="IPR004843">
    <property type="entry name" value="Calcineurin-like_PHP"/>
</dbReference>
<name>D5EIA0_CORAD</name>
<feature type="domain" description="Calcineurin-like phosphoesterase" evidence="4">
    <location>
        <begin position="127"/>
        <end position="293"/>
    </location>
</feature>
<feature type="transmembrane region" description="Helical" evidence="3">
    <location>
        <begin position="54"/>
        <end position="74"/>
    </location>
</feature>
<evidence type="ECO:0000256" key="1">
    <source>
        <dbReference type="ARBA" id="ARBA00022723"/>
    </source>
</evidence>
<keyword evidence="1" id="KW-0479">Metal-binding</keyword>
<dbReference type="SUPFAM" id="SSF56300">
    <property type="entry name" value="Metallo-dependent phosphatases"/>
    <property type="match status" value="1"/>
</dbReference>
<keyword evidence="3" id="KW-0812">Transmembrane</keyword>
<feature type="transmembrane region" description="Helical" evidence="3">
    <location>
        <begin position="12"/>
        <end position="34"/>
    </location>
</feature>
<dbReference type="HOGENOM" id="CLU_025443_3_2_0"/>
<dbReference type="PANTHER" id="PTHR31302">
    <property type="entry name" value="TRANSMEMBRANE PROTEIN WITH METALLOPHOSPHOESTERASE DOMAIN-RELATED"/>
    <property type="match status" value="1"/>
</dbReference>
<evidence type="ECO:0000256" key="3">
    <source>
        <dbReference type="SAM" id="Phobius"/>
    </source>
</evidence>
<feature type="transmembrane region" description="Helical" evidence="3">
    <location>
        <begin position="81"/>
        <end position="102"/>
    </location>
</feature>
<dbReference type="PANTHER" id="PTHR31302:SF31">
    <property type="entry name" value="PHOSPHODIESTERASE YAEI"/>
    <property type="match status" value="1"/>
</dbReference>
<accession>D5EIA0</accession>
<gene>
    <name evidence="5" type="ordered locus">Caka_1145</name>
</gene>
<dbReference type="eggNOG" id="COG1408">
    <property type="taxonomic scope" value="Bacteria"/>
</dbReference>
<proteinExistence type="predicted"/>
<dbReference type="STRING" id="583355.Caka_1145"/>
<reference evidence="5 6" key="1">
    <citation type="journal article" date="2010" name="Stand. Genomic Sci.">
        <title>Complete genome sequence of Coraliomargarita akajimensis type strain (04OKA010-24).</title>
        <authorList>
            <person name="Mavromatis K."/>
            <person name="Abt B."/>
            <person name="Brambilla E."/>
            <person name="Lapidus A."/>
            <person name="Copeland A."/>
            <person name="Deshpande S."/>
            <person name="Nolan M."/>
            <person name="Lucas S."/>
            <person name="Tice H."/>
            <person name="Cheng J.F."/>
            <person name="Han C."/>
            <person name="Detter J.C."/>
            <person name="Woyke T."/>
            <person name="Goodwin L."/>
            <person name="Pitluck S."/>
            <person name="Held B."/>
            <person name="Brettin T."/>
            <person name="Tapia R."/>
            <person name="Ivanova N."/>
            <person name="Mikhailova N."/>
            <person name="Pati A."/>
            <person name="Liolios K."/>
            <person name="Chen A."/>
            <person name="Palaniappan K."/>
            <person name="Land M."/>
            <person name="Hauser L."/>
            <person name="Chang Y.J."/>
            <person name="Jeffries C.D."/>
            <person name="Rohde M."/>
            <person name="Goker M."/>
            <person name="Bristow J."/>
            <person name="Eisen J.A."/>
            <person name="Markowitz V."/>
            <person name="Hugenholtz P."/>
            <person name="Klenk H.P."/>
            <person name="Kyrpides N.C."/>
        </authorList>
    </citation>
    <scope>NUCLEOTIDE SEQUENCE [LARGE SCALE GENOMIC DNA]</scope>
    <source>
        <strain evidence="6">DSM 45221 / IAM 15411 / JCM 23193 / KCTC 12865</strain>
    </source>
</reference>
<dbReference type="GO" id="GO:0046872">
    <property type="term" value="F:metal ion binding"/>
    <property type="evidence" value="ECO:0007669"/>
    <property type="project" value="UniProtKB-KW"/>
</dbReference>
<protein>
    <submittedName>
        <fullName evidence="5">Metallophosphoesterase</fullName>
    </submittedName>
</protein>
<dbReference type="Pfam" id="PF00149">
    <property type="entry name" value="Metallophos"/>
    <property type="match status" value="1"/>
</dbReference>
<evidence type="ECO:0000313" key="5">
    <source>
        <dbReference type="EMBL" id="ADE54166.1"/>
    </source>
</evidence>
<organism evidence="5 6">
    <name type="scientific">Coraliomargarita akajimensis (strain DSM 45221 / IAM 15411 / JCM 23193 / KCTC 12865 / 04OKA010-24)</name>
    <dbReference type="NCBI Taxonomy" id="583355"/>
    <lineage>
        <taxon>Bacteria</taxon>
        <taxon>Pseudomonadati</taxon>
        <taxon>Verrucomicrobiota</taxon>
        <taxon>Opitutia</taxon>
        <taxon>Puniceicoccales</taxon>
        <taxon>Coraliomargaritaceae</taxon>
        <taxon>Coraliomargarita</taxon>
    </lineage>
</organism>
<evidence type="ECO:0000313" key="6">
    <source>
        <dbReference type="Proteomes" id="UP000000925"/>
    </source>
</evidence>
<dbReference type="GO" id="GO:0008758">
    <property type="term" value="F:UDP-2,3-diacylglucosamine hydrolase activity"/>
    <property type="evidence" value="ECO:0007669"/>
    <property type="project" value="TreeGrafter"/>
</dbReference>
<dbReference type="AlphaFoldDB" id="D5EIA0"/>
<dbReference type="InterPro" id="IPR051158">
    <property type="entry name" value="Metallophosphoesterase_sf"/>
</dbReference>
<dbReference type="Proteomes" id="UP000000925">
    <property type="component" value="Chromosome"/>
</dbReference>
<evidence type="ECO:0000256" key="2">
    <source>
        <dbReference type="ARBA" id="ARBA00022801"/>
    </source>
</evidence>
<dbReference type="GO" id="GO:0009245">
    <property type="term" value="P:lipid A biosynthetic process"/>
    <property type="evidence" value="ECO:0007669"/>
    <property type="project" value="TreeGrafter"/>
</dbReference>
<sequence>MMDAASRPKRPRYWLGCLFSLGLVAVYVGIRNAIFVQKGMLSPNFGLIHKAYDFNLWELPWTLLALSVLCVILGCFGRRGFWWTAILYGFLAVDLFGLRYYITYIEPQAHEVRHIRIETPKLTQPVRLLHLADIQSGGISEVEAKLFDRIAELEPDLIINTGDFLQVIPPRTTASELPKLMDLIEQVDPRYGTYGVYGDTDYLLYRFKMEDFKPMRMLSSSTATIQTEGGLLSLHGLNLNQSRDYGYAGRTIQAWLGESERQSFRILIGHSPNYALGVGELPIDLCLAGHTHGGQVRVPGYGPLVTDSDVPRDWARGFRKIGIPFLNVSAGAGSNRFEGLPPMRFNCPSEMTLIELVPIKSVR</sequence>
<dbReference type="EMBL" id="CP001998">
    <property type="protein sequence ID" value="ADE54166.1"/>
    <property type="molecule type" value="Genomic_DNA"/>
</dbReference>
<evidence type="ECO:0000259" key="4">
    <source>
        <dbReference type="Pfam" id="PF00149"/>
    </source>
</evidence>
<keyword evidence="3" id="KW-1133">Transmembrane helix</keyword>
<dbReference type="Gene3D" id="3.60.21.10">
    <property type="match status" value="1"/>
</dbReference>
<dbReference type="GO" id="GO:0016020">
    <property type="term" value="C:membrane"/>
    <property type="evidence" value="ECO:0007669"/>
    <property type="project" value="GOC"/>
</dbReference>
<dbReference type="KEGG" id="caa:Caka_1145"/>
<keyword evidence="6" id="KW-1185">Reference proteome</keyword>